<evidence type="ECO:0000259" key="2">
    <source>
        <dbReference type="Pfam" id="PF03648"/>
    </source>
</evidence>
<dbReference type="Proteomes" id="UP000267223">
    <property type="component" value="Unassembled WGS sequence"/>
</dbReference>
<dbReference type="Gene3D" id="2.60.120.260">
    <property type="entry name" value="Galactose-binding domain-like"/>
    <property type="match status" value="1"/>
</dbReference>
<name>A0A3M9NDC8_9BACT</name>
<keyword evidence="1" id="KW-0378">Hydrolase</keyword>
<dbReference type="OrthoDB" id="1099022at2"/>
<dbReference type="RefSeq" id="WP_123121059.1">
    <property type="nucleotide sequence ID" value="NZ_RJJR01000009.1"/>
</dbReference>
<dbReference type="InterPro" id="IPR032287">
    <property type="entry name" value="DUF4838"/>
</dbReference>
<dbReference type="AlphaFoldDB" id="A0A3M9NDC8"/>
<feature type="domain" description="Alpha glucuronidase N-terminal" evidence="2">
    <location>
        <begin position="58"/>
        <end position="148"/>
    </location>
</feature>
<protein>
    <submittedName>
        <fullName evidence="3">DUF4838 domain-containing protein</fullName>
    </submittedName>
</protein>
<dbReference type="SUPFAM" id="SSF55545">
    <property type="entry name" value="beta-N-acetylhexosaminidase-like domain"/>
    <property type="match status" value="1"/>
</dbReference>
<dbReference type="Pfam" id="PF03648">
    <property type="entry name" value="Glyco_hydro_67N"/>
    <property type="match status" value="1"/>
</dbReference>
<dbReference type="GO" id="GO:0045493">
    <property type="term" value="P:xylan catabolic process"/>
    <property type="evidence" value="ECO:0007669"/>
    <property type="project" value="InterPro"/>
</dbReference>
<evidence type="ECO:0000313" key="4">
    <source>
        <dbReference type="Proteomes" id="UP000267223"/>
    </source>
</evidence>
<comment type="caution">
    <text evidence="3">The sequence shown here is derived from an EMBL/GenBank/DDBJ whole genome shotgun (WGS) entry which is preliminary data.</text>
</comment>
<dbReference type="EMBL" id="RJJR01000009">
    <property type="protein sequence ID" value="RNI35779.1"/>
    <property type="molecule type" value="Genomic_DNA"/>
</dbReference>
<organism evidence="3 4">
    <name type="scientific">Hanamia caeni</name>
    <dbReference type="NCBI Taxonomy" id="2294116"/>
    <lineage>
        <taxon>Bacteria</taxon>
        <taxon>Pseudomonadati</taxon>
        <taxon>Bacteroidota</taxon>
        <taxon>Chitinophagia</taxon>
        <taxon>Chitinophagales</taxon>
        <taxon>Chitinophagaceae</taxon>
        <taxon>Hanamia</taxon>
    </lineage>
</organism>
<dbReference type="PANTHER" id="PTHR47406:SF2">
    <property type="entry name" value="ALPHA GLUCURONIDASE N-TERMINAL DOMAIN-CONTAINING PROTEIN"/>
    <property type="match status" value="1"/>
</dbReference>
<dbReference type="PANTHER" id="PTHR47406">
    <property type="entry name" value="COAGULATION FACTOR 5/8 TYPE, C-TERMINAL"/>
    <property type="match status" value="1"/>
</dbReference>
<reference evidence="3 4" key="1">
    <citation type="submission" date="2018-11" db="EMBL/GenBank/DDBJ databases">
        <title>Draft genome sequence of Ferruginibacter sp. BO-59.</title>
        <authorList>
            <person name="Im W.T."/>
        </authorList>
    </citation>
    <scope>NUCLEOTIDE SEQUENCE [LARGE SCALE GENOMIC DNA]</scope>
    <source>
        <strain evidence="3 4">BO-59</strain>
    </source>
</reference>
<evidence type="ECO:0000313" key="3">
    <source>
        <dbReference type="EMBL" id="RNI35779.1"/>
    </source>
</evidence>
<dbReference type="Gene3D" id="3.30.379.10">
    <property type="entry name" value="Chitobiase/beta-hexosaminidase domain 2-like"/>
    <property type="match status" value="1"/>
</dbReference>
<dbReference type="InterPro" id="IPR029018">
    <property type="entry name" value="Hex-like_dom2"/>
</dbReference>
<dbReference type="Pfam" id="PF16126">
    <property type="entry name" value="DUF4838"/>
    <property type="match status" value="1"/>
</dbReference>
<dbReference type="InterPro" id="IPR005154">
    <property type="entry name" value="Glyco_hydro_67_aGlcAse_N"/>
</dbReference>
<evidence type="ECO:0000256" key="1">
    <source>
        <dbReference type="ARBA" id="ARBA00022801"/>
    </source>
</evidence>
<dbReference type="GO" id="GO:0046559">
    <property type="term" value="F:alpha-glucuronidase activity"/>
    <property type="evidence" value="ECO:0007669"/>
    <property type="project" value="InterPro"/>
</dbReference>
<gene>
    <name evidence="3" type="ORF">EFY79_12545</name>
</gene>
<proteinExistence type="predicted"/>
<keyword evidence="4" id="KW-1185">Reference proteome</keyword>
<sequence>MNHTNKTNEINRLEFLRKSGLLVAGTTLLPRLLNANSKDGAYNDGVSALKISGYQIVVPLHAGDLEKQAAQELQRYLSKISTSKISVLAENEYTGSKAFYIGKTNFAKANKVDIANIAADGYIFKTAGKNLIISGGAKKGVLYGVYDFLEQSGFKKLAPDDVFISSIKNSNPRTTSHAYNPPITYRTTSYGQMGNQEYSDWNKLSSRSDWGLFVHTFNTLVSPEQYGQSHPEYFSLINGVRMPGTQLCLSNQEVADILIASLKKKIAENSAATYWSVSQNDNDQYCRCENCKALNEKYGKVPSGSIVYFVNQVARAFPEKIISTLAYWYSRKAPQNIRIEPNVNIMLCNIESTRQAPVYETDPAFSKDLKDWGALTKDILIWDYNIQFTNYFDPFPNLFTLKPNIKFYRDNHVNALFMQANDEPAAEMALLRSYMICQLMWNPELDEQIILDSFLKSYYATAAPFIRQYIDSMQQSLVKSGLKLNIFGGPIDPKDGYLSAEMMSHYQKLFDDAEKAVSANPELLRRVQVARLPIMYAAIQIGRTEIDTPRSMYQRDKNGVVSPKPQMVALVNQFVDGCVREKVKLIRERSGTPEHFRAAYRRIFSNMDKTYVDKAFKKKINAITHPAATSKDVESLTDGMFASYESWQSADKNWVFYTGSHVDFVLDLGAVMPVNTVNMDFLNPQAQPDWHLMALPQYVSYQTSTDGQKFNDPIRVNNPNNPNPAENPGISKISIFSFTTNLNTDARYIKVHAESLLTAPSWHIRAGQTMSVYTDEIVIT</sequence>
<accession>A0A3M9NDC8</accession>